<sequence>MITLGTQAGFTGKRRLVATIPLILAFAVLMTLVVDLNRPQSGLIKVSQQSMIDLQNSMGPNHAPTVE</sequence>
<comment type="caution">
    <text evidence="2">The sequence shown here is derived from an EMBL/GenBank/DDBJ whole genome shotgun (WGS) entry which is preliminary data.</text>
</comment>
<feature type="transmembrane region" description="Helical" evidence="1">
    <location>
        <begin position="16"/>
        <end position="36"/>
    </location>
</feature>
<gene>
    <name evidence="2" type="ORF">RKA07_08330</name>
</gene>
<dbReference type="RefSeq" id="WP_310966097.1">
    <property type="nucleotide sequence ID" value="NZ_JAVMBO010000010.1"/>
</dbReference>
<keyword evidence="3" id="KW-1185">Reference proteome</keyword>
<dbReference type="EMBL" id="JAVMBO010000010">
    <property type="protein sequence ID" value="MDS1310111.1"/>
    <property type="molecule type" value="Genomic_DNA"/>
</dbReference>
<evidence type="ECO:0000313" key="2">
    <source>
        <dbReference type="EMBL" id="MDS1310111.1"/>
    </source>
</evidence>
<keyword evidence="1" id="KW-1133">Transmembrane helix</keyword>
<organism evidence="2 3">
    <name type="scientific">Marinobacter xiaoshiensis</name>
    <dbReference type="NCBI Taxonomy" id="3073652"/>
    <lineage>
        <taxon>Bacteria</taxon>
        <taxon>Pseudomonadati</taxon>
        <taxon>Pseudomonadota</taxon>
        <taxon>Gammaproteobacteria</taxon>
        <taxon>Pseudomonadales</taxon>
        <taxon>Marinobacteraceae</taxon>
        <taxon>Marinobacter</taxon>
    </lineage>
</organism>
<evidence type="ECO:0000313" key="3">
    <source>
        <dbReference type="Proteomes" id="UP001267407"/>
    </source>
</evidence>
<name>A0ABU2HHS5_9GAMM</name>
<keyword evidence="1" id="KW-0812">Transmembrane</keyword>
<accession>A0ABU2HHS5</accession>
<dbReference type="Proteomes" id="UP001267407">
    <property type="component" value="Unassembled WGS sequence"/>
</dbReference>
<keyword evidence="1" id="KW-0472">Membrane</keyword>
<proteinExistence type="predicted"/>
<evidence type="ECO:0000256" key="1">
    <source>
        <dbReference type="SAM" id="Phobius"/>
    </source>
</evidence>
<protein>
    <submittedName>
        <fullName evidence="2">Uncharacterized protein</fullName>
    </submittedName>
</protein>
<reference evidence="2" key="1">
    <citation type="submission" date="2023-09" db="EMBL/GenBank/DDBJ databases">
        <title>Marinobacter sediminicola sp. nov. and Marinobacter maritimum sp. nov., isolated from marine sediment.</title>
        <authorList>
            <person name="An J."/>
        </authorList>
    </citation>
    <scope>NUCLEOTIDE SEQUENCE</scope>
    <source>
        <strain evidence="2">F60267</strain>
    </source>
</reference>